<evidence type="ECO:0000259" key="2">
    <source>
        <dbReference type="Pfam" id="PF08212"/>
    </source>
</evidence>
<comment type="caution">
    <text evidence="3">The sequence shown here is derived from an EMBL/GenBank/DDBJ whole genome shotgun (WGS) entry which is preliminary data.</text>
</comment>
<dbReference type="InterPro" id="IPR000566">
    <property type="entry name" value="Lipocln_cytosolic_FA-bd_dom"/>
</dbReference>
<dbReference type="InterPro" id="IPR012674">
    <property type="entry name" value="Calycin"/>
</dbReference>
<dbReference type="Proteomes" id="UP000019666">
    <property type="component" value="Unassembled WGS sequence"/>
</dbReference>
<evidence type="ECO:0000313" key="3">
    <source>
        <dbReference type="EMBL" id="EYD74538.1"/>
    </source>
</evidence>
<evidence type="ECO:0000256" key="1">
    <source>
        <dbReference type="SAM" id="SignalP"/>
    </source>
</evidence>
<dbReference type="AlphaFoldDB" id="A0A017HK91"/>
<dbReference type="Pfam" id="PF08212">
    <property type="entry name" value="Lipocalin_2"/>
    <property type="match status" value="1"/>
</dbReference>
<dbReference type="SUPFAM" id="SSF50814">
    <property type="entry name" value="Lipocalins"/>
    <property type="match status" value="1"/>
</dbReference>
<keyword evidence="1" id="KW-0732">Signal</keyword>
<sequence length="191" mass="20059">MKRLVLVALLVLSACGRQAAEAPPGEAVSFRDRTVPIGSTTRGEPTDLNGDWVVSAAFGQGPVRGADVGDRVQVALDASGTGQWVLADRAGGWLRVPVTLVRAGRYEVPGPQPAASVVFGTATPKLVVLWVDDDFRTAVVGTPDGSFGWVMDRPGRGSPDRMAAAREVLDFNGYDVGRLSVTPEAPPVPIL</sequence>
<organism evidence="3 4">
    <name type="scientific">Rubellimicrobium mesophilum DSM 19309</name>
    <dbReference type="NCBI Taxonomy" id="442562"/>
    <lineage>
        <taxon>Bacteria</taxon>
        <taxon>Pseudomonadati</taxon>
        <taxon>Pseudomonadota</taxon>
        <taxon>Alphaproteobacteria</taxon>
        <taxon>Rhodobacterales</taxon>
        <taxon>Roseobacteraceae</taxon>
        <taxon>Rubellimicrobium</taxon>
    </lineage>
</organism>
<dbReference type="EMBL" id="AOSK01000111">
    <property type="protein sequence ID" value="EYD74538.1"/>
    <property type="molecule type" value="Genomic_DNA"/>
</dbReference>
<name>A0A017HK91_9RHOB</name>
<feature type="domain" description="Lipocalin/cytosolic fatty-acid binding" evidence="2">
    <location>
        <begin position="121"/>
        <end position="183"/>
    </location>
</feature>
<evidence type="ECO:0000313" key="4">
    <source>
        <dbReference type="Proteomes" id="UP000019666"/>
    </source>
</evidence>
<protein>
    <recommendedName>
        <fullName evidence="2">Lipocalin/cytosolic fatty-acid binding domain-containing protein</fullName>
    </recommendedName>
</protein>
<gene>
    <name evidence="3" type="ORF">Rumeso_03834</name>
</gene>
<proteinExistence type="predicted"/>
<dbReference type="STRING" id="442562.Rumeso_03834"/>
<dbReference type="Gene3D" id="2.40.128.20">
    <property type="match status" value="1"/>
</dbReference>
<dbReference type="HOGENOM" id="CLU_068449_4_0_5"/>
<feature type="chain" id="PRO_5001492906" description="Lipocalin/cytosolic fatty-acid binding domain-containing protein" evidence="1">
    <location>
        <begin position="20"/>
        <end position="191"/>
    </location>
</feature>
<dbReference type="RefSeq" id="WP_037282242.1">
    <property type="nucleotide sequence ID" value="NZ_KK088604.1"/>
</dbReference>
<keyword evidence="4" id="KW-1185">Reference proteome</keyword>
<feature type="signal peptide" evidence="1">
    <location>
        <begin position="1"/>
        <end position="19"/>
    </location>
</feature>
<accession>A0A017HK91</accession>
<dbReference type="PATRIC" id="fig|442562.3.peg.3781"/>
<reference evidence="3 4" key="1">
    <citation type="submission" date="2013-02" db="EMBL/GenBank/DDBJ databases">
        <authorList>
            <person name="Fiebig A."/>
            <person name="Goeker M."/>
            <person name="Klenk H.-P.P."/>
        </authorList>
    </citation>
    <scope>NUCLEOTIDE SEQUENCE [LARGE SCALE GENOMIC DNA]</scope>
    <source>
        <strain evidence="3 4">DSM 19309</strain>
    </source>
</reference>
<dbReference type="PROSITE" id="PS51257">
    <property type="entry name" value="PROKAR_LIPOPROTEIN"/>
    <property type="match status" value="1"/>
</dbReference>